<dbReference type="AlphaFoldDB" id="A0A2P5DG09"/>
<proteinExistence type="predicted"/>
<dbReference type="Proteomes" id="UP000237105">
    <property type="component" value="Unassembled WGS sequence"/>
</dbReference>
<evidence type="ECO:0000313" key="2">
    <source>
        <dbReference type="EMBL" id="PON72221.1"/>
    </source>
</evidence>
<comment type="caution">
    <text evidence="2">The sequence shown here is derived from an EMBL/GenBank/DDBJ whole genome shotgun (WGS) entry which is preliminary data.</text>
</comment>
<evidence type="ECO:0000256" key="1">
    <source>
        <dbReference type="SAM" id="MobiDB-lite"/>
    </source>
</evidence>
<gene>
    <name evidence="2" type="ORF">PanWU01x14_066120</name>
</gene>
<dbReference type="OrthoDB" id="10249562at2759"/>
<protein>
    <submittedName>
        <fullName evidence="2">Uncharacterized protein</fullName>
    </submittedName>
</protein>
<accession>A0A2P5DG09</accession>
<organism evidence="2 3">
    <name type="scientific">Parasponia andersonii</name>
    <name type="common">Sponia andersonii</name>
    <dbReference type="NCBI Taxonomy" id="3476"/>
    <lineage>
        <taxon>Eukaryota</taxon>
        <taxon>Viridiplantae</taxon>
        <taxon>Streptophyta</taxon>
        <taxon>Embryophyta</taxon>
        <taxon>Tracheophyta</taxon>
        <taxon>Spermatophyta</taxon>
        <taxon>Magnoliopsida</taxon>
        <taxon>eudicotyledons</taxon>
        <taxon>Gunneridae</taxon>
        <taxon>Pentapetalae</taxon>
        <taxon>rosids</taxon>
        <taxon>fabids</taxon>
        <taxon>Rosales</taxon>
        <taxon>Cannabaceae</taxon>
        <taxon>Parasponia</taxon>
    </lineage>
</organism>
<reference evidence="3" key="1">
    <citation type="submission" date="2016-06" db="EMBL/GenBank/DDBJ databases">
        <title>Parallel loss of symbiosis genes in relatives of nitrogen-fixing non-legume Parasponia.</title>
        <authorList>
            <person name="Van Velzen R."/>
            <person name="Holmer R."/>
            <person name="Bu F."/>
            <person name="Rutten L."/>
            <person name="Van Zeijl A."/>
            <person name="Liu W."/>
            <person name="Santuari L."/>
            <person name="Cao Q."/>
            <person name="Sharma T."/>
            <person name="Shen D."/>
            <person name="Roswanjaya Y."/>
            <person name="Wardhani T."/>
            <person name="Kalhor M.S."/>
            <person name="Jansen J."/>
            <person name="Van den Hoogen J."/>
            <person name="Gungor B."/>
            <person name="Hartog M."/>
            <person name="Hontelez J."/>
            <person name="Verver J."/>
            <person name="Yang W.-C."/>
            <person name="Schijlen E."/>
            <person name="Repin R."/>
            <person name="Schilthuizen M."/>
            <person name="Schranz E."/>
            <person name="Heidstra R."/>
            <person name="Miyata K."/>
            <person name="Fedorova E."/>
            <person name="Kohlen W."/>
            <person name="Bisseling T."/>
            <person name="Smit S."/>
            <person name="Geurts R."/>
        </authorList>
    </citation>
    <scope>NUCLEOTIDE SEQUENCE [LARGE SCALE GENOMIC DNA]</scope>
    <source>
        <strain evidence="3">cv. WU1-14</strain>
    </source>
</reference>
<feature type="region of interest" description="Disordered" evidence="1">
    <location>
        <begin position="1"/>
        <end position="22"/>
    </location>
</feature>
<evidence type="ECO:0000313" key="3">
    <source>
        <dbReference type="Proteomes" id="UP000237105"/>
    </source>
</evidence>
<dbReference type="EMBL" id="JXTB01000040">
    <property type="protein sequence ID" value="PON72221.1"/>
    <property type="molecule type" value="Genomic_DNA"/>
</dbReference>
<keyword evidence="3" id="KW-1185">Reference proteome</keyword>
<name>A0A2P5DG09_PARAD</name>
<sequence length="96" mass="11280">MRIVGLMGPRWKGKGKSQSSCGSHVKNSITASIFFKPIRGSGMEEVFYLYDYVKCLKIVDEDKRLINDETLWLYMKSKKETFPDFYKAYCHLRKKN</sequence>
<dbReference type="STRING" id="3476.A0A2P5DG09"/>